<evidence type="ECO:0000256" key="2">
    <source>
        <dbReference type="ARBA" id="ARBA00009671"/>
    </source>
</evidence>
<dbReference type="InterPro" id="IPR035897">
    <property type="entry name" value="Toll_tir_struct_dom_sf"/>
</dbReference>
<dbReference type="Gene3D" id="2.60.40.10">
    <property type="entry name" value="Immunoglobulins"/>
    <property type="match status" value="1"/>
</dbReference>
<dbReference type="Pfam" id="PF01582">
    <property type="entry name" value="TIR"/>
    <property type="match status" value="1"/>
</dbReference>
<dbReference type="GO" id="GO:0046983">
    <property type="term" value="F:protein dimerization activity"/>
    <property type="evidence" value="ECO:0007669"/>
    <property type="project" value="InterPro"/>
</dbReference>
<dbReference type="InterPro" id="IPR000157">
    <property type="entry name" value="TIR_dom"/>
</dbReference>
<comment type="similarity">
    <text evidence="3">Belongs to the interleukin-1 receptor family.</text>
</comment>
<evidence type="ECO:0000256" key="6">
    <source>
        <dbReference type="ARBA" id="ARBA00022989"/>
    </source>
</evidence>
<evidence type="ECO:0000313" key="12">
    <source>
        <dbReference type="EMBL" id="MBZ3870291.1"/>
    </source>
</evidence>
<keyword evidence="4" id="KW-1003">Cell membrane</keyword>
<keyword evidence="13" id="KW-1185">Reference proteome</keyword>
<dbReference type="GO" id="GO:0005254">
    <property type="term" value="F:chloride channel activity"/>
    <property type="evidence" value="ECO:0007669"/>
    <property type="project" value="TreeGrafter"/>
</dbReference>
<dbReference type="Pfam" id="PF04547">
    <property type="entry name" value="Anoctamin"/>
    <property type="match status" value="1"/>
</dbReference>
<organism evidence="12 13">
    <name type="scientific">Sciurus carolinensis</name>
    <name type="common">Eastern gray squirrel</name>
    <dbReference type="NCBI Taxonomy" id="30640"/>
    <lineage>
        <taxon>Eukaryota</taxon>
        <taxon>Metazoa</taxon>
        <taxon>Chordata</taxon>
        <taxon>Craniata</taxon>
        <taxon>Vertebrata</taxon>
        <taxon>Euteleostomi</taxon>
        <taxon>Mammalia</taxon>
        <taxon>Eutheria</taxon>
        <taxon>Euarchontoglires</taxon>
        <taxon>Glires</taxon>
        <taxon>Rodentia</taxon>
        <taxon>Sciuromorpha</taxon>
        <taxon>Sciuridae</taxon>
        <taxon>Sciurinae</taxon>
        <taxon>Sciurini</taxon>
        <taxon>Sciurus</taxon>
    </lineage>
</organism>
<feature type="transmembrane region" description="Helical" evidence="9">
    <location>
        <begin position="502"/>
        <end position="525"/>
    </location>
</feature>
<dbReference type="Pfam" id="PF13895">
    <property type="entry name" value="Ig_2"/>
    <property type="match status" value="1"/>
</dbReference>
<keyword evidence="7 9" id="KW-0472">Membrane</keyword>
<dbReference type="Pfam" id="PF16178">
    <property type="entry name" value="Anoct_dimer"/>
    <property type="match status" value="1"/>
</dbReference>
<evidence type="ECO:0000256" key="1">
    <source>
        <dbReference type="ARBA" id="ARBA00004651"/>
    </source>
</evidence>
<dbReference type="Gene3D" id="3.40.50.10140">
    <property type="entry name" value="Toll/interleukin-1 receptor homology (TIR) domain"/>
    <property type="match status" value="1"/>
</dbReference>
<feature type="transmembrane region" description="Helical" evidence="9">
    <location>
        <begin position="416"/>
        <end position="436"/>
    </location>
</feature>
<dbReference type="InterPro" id="IPR007110">
    <property type="entry name" value="Ig-like_dom"/>
</dbReference>
<feature type="transmembrane region" description="Helical" evidence="9">
    <location>
        <begin position="967"/>
        <end position="991"/>
    </location>
</feature>
<proteinExistence type="inferred from homology"/>
<dbReference type="GO" id="GO:0005886">
    <property type="term" value="C:plasma membrane"/>
    <property type="evidence" value="ECO:0007669"/>
    <property type="project" value="UniProtKB-SubCell"/>
</dbReference>
<feature type="domain" description="TIR" evidence="10">
    <location>
        <begin position="1014"/>
        <end position="1158"/>
    </location>
</feature>
<feature type="transmembrane region" description="Helical" evidence="9">
    <location>
        <begin position="775"/>
        <end position="804"/>
    </location>
</feature>
<dbReference type="InterPro" id="IPR007632">
    <property type="entry name" value="Anoctamin"/>
</dbReference>
<keyword evidence="6 9" id="KW-1133">Transmembrane helix</keyword>
<accession>A0AA41MEE0</accession>
<feature type="transmembrane region" description="Helical" evidence="9">
    <location>
        <begin position="456"/>
        <end position="475"/>
    </location>
</feature>
<reference evidence="12" key="1">
    <citation type="submission" date="2020-03" db="EMBL/GenBank/DDBJ databases">
        <title>Studies in the Genomics of Life Span.</title>
        <authorList>
            <person name="Glass D."/>
        </authorList>
    </citation>
    <scope>NUCLEOTIDE SEQUENCE</scope>
    <source>
        <strain evidence="12">SUZIE</strain>
        <tissue evidence="12">Muscle</tissue>
    </source>
</reference>
<protein>
    <recommendedName>
        <fullName evidence="9">Anoctamin</fullName>
    </recommendedName>
</protein>
<evidence type="ECO:0000256" key="4">
    <source>
        <dbReference type="ARBA" id="ARBA00022475"/>
    </source>
</evidence>
<dbReference type="PROSITE" id="PS50835">
    <property type="entry name" value="IG_LIKE"/>
    <property type="match status" value="1"/>
</dbReference>
<evidence type="ECO:0000256" key="3">
    <source>
        <dbReference type="ARBA" id="ARBA00009752"/>
    </source>
</evidence>
<dbReference type="SMART" id="SM00255">
    <property type="entry name" value="TIR"/>
    <property type="match status" value="1"/>
</dbReference>
<keyword evidence="8" id="KW-0325">Glycoprotein</keyword>
<evidence type="ECO:0000259" key="11">
    <source>
        <dbReference type="PROSITE" id="PS50835"/>
    </source>
</evidence>
<dbReference type="PANTHER" id="PTHR12308">
    <property type="entry name" value="ANOCTAMIN"/>
    <property type="match status" value="1"/>
</dbReference>
<keyword evidence="5 9" id="KW-0812">Transmembrane</keyword>
<evidence type="ECO:0000256" key="8">
    <source>
        <dbReference type="ARBA" id="ARBA00023180"/>
    </source>
</evidence>
<feature type="transmembrane region" description="Helical" evidence="9">
    <location>
        <begin position="351"/>
        <end position="369"/>
    </location>
</feature>
<dbReference type="InterPro" id="IPR013783">
    <property type="entry name" value="Ig-like_fold"/>
</dbReference>
<evidence type="ECO:0000256" key="5">
    <source>
        <dbReference type="ARBA" id="ARBA00022692"/>
    </source>
</evidence>
<comment type="caution">
    <text evidence="12">The sequence shown here is derived from an EMBL/GenBank/DDBJ whole genome shotgun (WGS) entry which is preliminary data.</text>
</comment>
<gene>
    <name evidence="12" type="ORF">SUZIE_107205</name>
</gene>
<dbReference type="AlphaFoldDB" id="A0AA41MEE0"/>
<feature type="transmembrane region" description="Helical" evidence="9">
    <location>
        <begin position="271"/>
        <end position="297"/>
    </location>
</feature>
<evidence type="ECO:0000313" key="13">
    <source>
        <dbReference type="Proteomes" id="UP001166674"/>
    </source>
</evidence>
<dbReference type="Proteomes" id="UP001166674">
    <property type="component" value="Unassembled WGS sequence"/>
</dbReference>
<dbReference type="InterPro" id="IPR032394">
    <property type="entry name" value="Anoct_dimer"/>
</dbReference>
<feature type="transmembrane region" description="Helical" evidence="9">
    <location>
        <begin position="677"/>
        <end position="701"/>
    </location>
</feature>
<feature type="transmembrane region" description="Helical" evidence="9">
    <location>
        <begin position="627"/>
        <end position="657"/>
    </location>
</feature>
<dbReference type="PROSITE" id="PS50104">
    <property type="entry name" value="TIR"/>
    <property type="match status" value="1"/>
</dbReference>
<comment type="subcellular location">
    <subcellularLocation>
        <location evidence="1">Cell membrane</location>
        <topology evidence="1">Multi-pass membrane protein</topology>
    </subcellularLocation>
    <subcellularLocation>
        <location evidence="9">Membrane</location>
        <topology evidence="9">Multi-pass membrane protein</topology>
    </subcellularLocation>
</comment>
<dbReference type="GO" id="GO:0007165">
    <property type="term" value="P:signal transduction"/>
    <property type="evidence" value="ECO:0007669"/>
    <property type="project" value="InterPro"/>
</dbReference>
<dbReference type="SUPFAM" id="SSF48726">
    <property type="entry name" value="Immunoglobulin"/>
    <property type="match status" value="1"/>
</dbReference>
<dbReference type="FunFam" id="3.40.50.10140:FF:000011">
    <property type="entry name" value="single Ig IL-1-related receptor isoform X1"/>
    <property type="match status" value="1"/>
</dbReference>
<feature type="domain" description="Ig-like" evidence="11">
    <location>
        <begin position="860"/>
        <end position="960"/>
    </location>
</feature>
<name>A0AA41MEE0_SCICA</name>
<dbReference type="EMBL" id="JAATJV010146396">
    <property type="protein sequence ID" value="MBZ3870291.1"/>
    <property type="molecule type" value="Genomic_DNA"/>
</dbReference>
<comment type="caution">
    <text evidence="9">Lacks conserved residue(s) required for the propagation of feature annotation.</text>
</comment>
<sequence>MGLWRTLDATPASPADLRFPPVLRLPSLLCPRPFGLLVCTASPYGPAAASASPRGPGWLPGCSPHLSPDAAGCILSLTSTGNHPFLASCPRFWEEESLRILVGTEGGSFPLEERGTCEASEQWDFVLVAAHHTQKNKEQRQRFLEELRRKGFEWKESKGQKQVFFGIRAEDKIFELYRTLLMEPKGPAPGVESATPASVPDTTRIRIVNFVLNQTKVAGDTFEDLKKDRVFEATFPLHKGEEELEKTWARWRNLVRRQPIDDIRNYFGEKVALYFAWLGWYTYMLVPAALVGLLVFLSGFALFDASQISKEICEARDVLLCPLGHQSRSFQPLSSTCTFAKLTHLFDNEGTVLFAIFMALWATVFLELWKRKRAEVVLHWDLYGWDEDQEEMALQLINCPDYQLQPHQHSYLRSTIILVLSVFMICFMIGMAHLLVVYRVLAAALLGTLPFLEKQVTTAVVVTGALVHYVIIVIMTKVNKYVALKLCDFEKPRTFLERERKFTIRLFTLQFFAHFSSLVYIAFILGRINGHPGKSTRLAGLWKLEECHLSGCMMDLFVQMAIIMGLKQTLSNCIEYLCPWLTHKFRLMTACTGGRWPCDPQLQEWQRNYLLNPVTTFSLFDEFMEMMIQYGFTTVFVAAFPLAPLLALFSNLVEIRLDAIKMVRLQRRLVPRKAKDIGTWLHVLETIGVLAVIANGMVIAFTSEFIPRVVYKYRYGPCRQGNQPAEDCLKGYVNHSLSVFYTKDFQDPVEGFENVTECRYRDYRNAHDYNLSEQFWFLLAIRLAFVILFEHVALCIKLIAAWFVPDVPQSVKNKVLEEKYRILCDKMRKDFWGLYAVGAERRLGDEQEPLLDSGVCDKAPDFLSPSEDQLLGPVLGSTVTLNCTAWVVSRPSCPQPSVQWLKDGLPLGNGSDYSLQQDFWVKANFSKMLVSSVLGVNLTSAVDYGAFTCSVRNVSSFSFTLRRVGPAGHVAAVLASLLVLLALLLAVLLYIKCRLNVLLWYQDNYGEVEVNDGKLYDAYVSYSDCPEDRKFVNFILKPQLERRGGYKLFLDDRDLLPHAEPSADLLVNLSRCRRLIVVLSDAFLGRAWCSHSFREGLCRLLELTRRPIFITFEGQRRDPAHPALHLLRQHRHLVTLLLWRPGSVTPSSDFWKELQLALPRKVRYRPVEGDPQTQLQEDKDPMLIVRGPVEGRTLEPELDPDPEGDLGVQGPVFGEPPAPMRAGGISLGEGHGNEVDVSDLGSRNYSARTDFYCLVSEDDV</sequence>
<evidence type="ECO:0000256" key="7">
    <source>
        <dbReference type="ARBA" id="ARBA00023136"/>
    </source>
</evidence>
<dbReference type="SUPFAM" id="SSF52200">
    <property type="entry name" value="Toll/Interleukin receptor TIR domain"/>
    <property type="match status" value="1"/>
</dbReference>
<dbReference type="CDD" id="cd00096">
    <property type="entry name" value="Ig"/>
    <property type="match status" value="1"/>
</dbReference>
<dbReference type="InterPro" id="IPR036179">
    <property type="entry name" value="Ig-like_dom_sf"/>
</dbReference>
<dbReference type="PRINTS" id="PR01537">
    <property type="entry name" value="INTRLKN1R1F"/>
</dbReference>
<comment type="similarity">
    <text evidence="2 9">Belongs to the anoctamin family.</text>
</comment>
<dbReference type="InterPro" id="IPR049452">
    <property type="entry name" value="Anoctamin_TM"/>
</dbReference>
<evidence type="ECO:0000256" key="9">
    <source>
        <dbReference type="RuleBase" id="RU280814"/>
    </source>
</evidence>
<dbReference type="PANTHER" id="PTHR12308:SF37">
    <property type="entry name" value="ANOCTAMIN-9"/>
    <property type="match status" value="1"/>
</dbReference>
<evidence type="ECO:0000259" key="10">
    <source>
        <dbReference type="PROSITE" id="PS50104"/>
    </source>
</evidence>